<name>A0A1G2S431_9BACT</name>
<reference evidence="2 3" key="1">
    <citation type="journal article" date="2016" name="Nat. Commun.">
        <title>Thousands of microbial genomes shed light on interconnected biogeochemical processes in an aquifer system.</title>
        <authorList>
            <person name="Anantharaman K."/>
            <person name="Brown C.T."/>
            <person name="Hug L.A."/>
            <person name="Sharon I."/>
            <person name="Castelle C.J."/>
            <person name="Probst A.J."/>
            <person name="Thomas B.C."/>
            <person name="Singh A."/>
            <person name="Wilkins M.J."/>
            <person name="Karaoz U."/>
            <person name="Brodie E.L."/>
            <person name="Williams K.H."/>
            <person name="Hubbard S.S."/>
            <person name="Banfield J.F."/>
        </authorList>
    </citation>
    <scope>NUCLEOTIDE SEQUENCE [LARGE SCALE GENOMIC DNA]</scope>
</reference>
<dbReference type="GO" id="GO:0003677">
    <property type="term" value="F:DNA binding"/>
    <property type="evidence" value="ECO:0007669"/>
    <property type="project" value="InterPro"/>
</dbReference>
<dbReference type="AlphaFoldDB" id="A0A1G2S431"/>
<evidence type="ECO:0000313" key="2">
    <source>
        <dbReference type="EMBL" id="OHA79777.1"/>
    </source>
</evidence>
<sequence>MLYVYSGDDSARITRESRTAVDGQVMKGAELTELRGVQDEETYHDAAYGEALFSGPRVFMVSDVLDTATGKQVLCVVAPALVVSPHLFVVRAGKLDKETAKVFKDAGAKMWDLSLPDKAKQGFNAFALADAVGDRDKKRAWTLLVRAYDDGLAPEEIHGTLFWGIKNMLAVKHAGAHPEESGLSPFVLSKTVRSAKNFSKEELAAMLTRMVTMYHDAHRGLVDLGSELERFVLTTLTAETKK</sequence>
<evidence type="ECO:0000259" key="1">
    <source>
        <dbReference type="Pfam" id="PF21694"/>
    </source>
</evidence>
<comment type="caution">
    <text evidence="2">The sequence shown here is derived from an EMBL/GenBank/DDBJ whole genome shotgun (WGS) entry which is preliminary data.</text>
</comment>
<dbReference type="SUPFAM" id="SSF48019">
    <property type="entry name" value="post-AAA+ oligomerization domain-like"/>
    <property type="match status" value="1"/>
</dbReference>
<feature type="domain" description="DNA polymerase III delta subunit-like C-terminal" evidence="1">
    <location>
        <begin position="124"/>
        <end position="233"/>
    </location>
</feature>
<dbReference type="Gene3D" id="1.20.272.10">
    <property type="match status" value="1"/>
</dbReference>
<dbReference type="InterPro" id="IPR048466">
    <property type="entry name" value="DNA_pol3_delta-like_C"/>
</dbReference>
<dbReference type="GO" id="GO:0006260">
    <property type="term" value="P:DNA replication"/>
    <property type="evidence" value="ECO:0007669"/>
    <property type="project" value="InterPro"/>
</dbReference>
<dbReference type="InterPro" id="IPR008921">
    <property type="entry name" value="DNA_pol3_clamp-load_cplx_C"/>
</dbReference>
<protein>
    <recommendedName>
        <fullName evidence="1">DNA polymerase III delta subunit-like C-terminal domain-containing protein</fullName>
    </recommendedName>
</protein>
<dbReference type="Pfam" id="PF21694">
    <property type="entry name" value="DNA_pol3_delta_C"/>
    <property type="match status" value="1"/>
</dbReference>
<gene>
    <name evidence="2" type="ORF">A2675_04190</name>
</gene>
<accession>A0A1G2S431</accession>
<evidence type="ECO:0000313" key="3">
    <source>
        <dbReference type="Proteomes" id="UP000176997"/>
    </source>
</evidence>
<dbReference type="STRING" id="1802723.A2675_04190"/>
<dbReference type="EMBL" id="MHUS01000043">
    <property type="protein sequence ID" value="OHA79777.1"/>
    <property type="molecule type" value="Genomic_DNA"/>
</dbReference>
<dbReference type="Proteomes" id="UP000176997">
    <property type="component" value="Unassembled WGS sequence"/>
</dbReference>
<organism evidence="2 3">
    <name type="scientific">Candidatus Yonathbacteria bacterium RIFCSPHIGHO2_01_FULL_51_10</name>
    <dbReference type="NCBI Taxonomy" id="1802723"/>
    <lineage>
        <taxon>Bacteria</taxon>
        <taxon>Candidatus Yonathiibacteriota</taxon>
    </lineage>
</organism>
<proteinExistence type="predicted"/>